<accession>A0A1L9T7R3</accession>
<name>A0A1L9T7R3_9EURO</name>
<reference evidence="2" key="1">
    <citation type="journal article" date="2017" name="Genome Biol.">
        <title>Comparative genomics reveals high biological diversity and specific adaptations in the industrially and medically important fungal genus Aspergillus.</title>
        <authorList>
            <person name="de Vries R.P."/>
            <person name="Riley R."/>
            <person name="Wiebenga A."/>
            <person name="Aguilar-Osorio G."/>
            <person name="Amillis S."/>
            <person name="Uchima C.A."/>
            <person name="Anderluh G."/>
            <person name="Asadollahi M."/>
            <person name="Askin M."/>
            <person name="Barry K."/>
            <person name="Battaglia E."/>
            <person name="Bayram O."/>
            <person name="Benocci T."/>
            <person name="Braus-Stromeyer S.A."/>
            <person name="Caldana C."/>
            <person name="Canovas D."/>
            <person name="Cerqueira G.C."/>
            <person name="Chen F."/>
            <person name="Chen W."/>
            <person name="Choi C."/>
            <person name="Clum A."/>
            <person name="Dos Santos R.A."/>
            <person name="Damasio A.R."/>
            <person name="Diallinas G."/>
            <person name="Emri T."/>
            <person name="Fekete E."/>
            <person name="Flipphi M."/>
            <person name="Freyberg S."/>
            <person name="Gallo A."/>
            <person name="Gournas C."/>
            <person name="Habgood R."/>
            <person name="Hainaut M."/>
            <person name="Harispe M.L."/>
            <person name="Henrissat B."/>
            <person name="Hilden K.S."/>
            <person name="Hope R."/>
            <person name="Hossain A."/>
            <person name="Karabika E."/>
            <person name="Karaffa L."/>
            <person name="Karanyi Z."/>
            <person name="Krasevec N."/>
            <person name="Kuo A."/>
            <person name="Kusch H."/>
            <person name="LaButti K."/>
            <person name="Lagendijk E.L."/>
            <person name="Lapidus A."/>
            <person name="Levasseur A."/>
            <person name="Lindquist E."/>
            <person name="Lipzen A."/>
            <person name="Logrieco A.F."/>
            <person name="MacCabe A."/>
            <person name="Maekelae M.R."/>
            <person name="Malavazi I."/>
            <person name="Melin P."/>
            <person name="Meyer V."/>
            <person name="Mielnichuk N."/>
            <person name="Miskei M."/>
            <person name="Molnar A.P."/>
            <person name="Mule G."/>
            <person name="Ngan C.Y."/>
            <person name="Orejas M."/>
            <person name="Orosz E."/>
            <person name="Ouedraogo J.P."/>
            <person name="Overkamp K.M."/>
            <person name="Park H.-S."/>
            <person name="Perrone G."/>
            <person name="Piumi F."/>
            <person name="Punt P.J."/>
            <person name="Ram A.F."/>
            <person name="Ramon A."/>
            <person name="Rauscher S."/>
            <person name="Record E."/>
            <person name="Riano-Pachon D.M."/>
            <person name="Robert V."/>
            <person name="Roehrig J."/>
            <person name="Ruller R."/>
            <person name="Salamov A."/>
            <person name="Salih N.S."/>
            <person name="Samson R.A."/>
            <person name="Sandor E."/>
            <person name="Sanguinetti M."/>
            <person name="Schuetze T."/>
            <person name="Sepcic K."/>
            <person name="Shelest E."/>
            <person name="Sherlock G."/>
            <person name="Sophianopoulou V."/>
            <person name="Squina F.M."/>
            <person name="Sun H."/>
            <person name="Susca A."/>
            <person name="Todd R.B."/>
            <person name="Tsang A."/>
            <person name="Unkles S.E."/>
            <person name="van de Wiele N."/>
            <person name="van Rossen-Uffink D."/>
            <person name="Oliveira J.V."/>
            <person name="Vesth T.C."/>
            <person name="Visser J."/>
            <person name="Yu J.-H."/>
            <person name="Zhou M."/>
            <person name="Andersen M.R."/>
            <person name="Archer D.B."/>
            <person name="Baker S.E."/>
            <person name="Benoit I."/>
            <person name="Brakhage A.A."/>
            <person name="Braus G.H."/>
            <person name="Fischer R."/>
            <person name="Frisvad J.C."/>
            <person name="Goldman G.H."/>
            <person name="Houbraken J."/>
            <person name="Oakley B."/>
            <person name="Pocsi I."/>
            <person name="Scazzocchio C."/>
            <person name="Seiboth B."/>
            <person name="vanKuyk P.A."/>
            <person name="Wortman J."/>
            <person name="Dyer P.S."/>
            <person name="Grigoriev I.V."/>
        </authorList>
    </citation>
    <scope>NUCLEOTIDE SEQUENCE [LARGE SCALE GENOMIC DNA]</scope>
    <source>
        <strain evidence="2">CBS 593.65</strain>
    </source>
</reference>
<keyword evidence="2" id="KW-1185">Reference proteome</keyword>
<dbReference type="InterPro" id="IPR043047">
    <property type="entry name" value="Hri1_N_sf"/>
</dbReference>
<organism evidence="1 2">
    <name type="scientific">Aspergillus sydowii CBS 593.65</name>
    <dbReference type="NCBI Taxonomy" id="1036612"/>
    <lineage>
        <taxon>Eukaryota</taxon>
        <taxon>Fungi</taxon>
        <taxon>Dikarya</taxon>
        <taxon>Ascomycota</taxon>
        <taxon>Pezizomycotina</taxon>
        <taxon>Eurotiomycetes</taxon>
        <taxon>Eurotiomycetidae</taxon>
        <taxon>Eurotiales</taxon>
        <taxon>Aspergillaceae</taxon>
        <taxon>Aspergillus</taxon>
        <taxon>Aspergillus subgen. Nidulantes</taxon>
    </lineage>
</organism>
<evidence type="ECO:0000313" key="2">
    <source>
        <dbReference type="Proteomes" id="UP000184356"/>
    </source>
</evidence>
<dbReference type="InterPro" id="IPR031818">
    <property type="entry name" value="Hri1"/>
</dbReference>
<dbReference type="OrthoDB" id="4045395at2759"/>
<dbReference type="RefSeq" id="XP_040699272.1">
    <property type="nucleotide sequence ID" value="XM_040843940.1"/>
</dbReference>
<dbReference type="EMBL" id="KV878592">
    <property type="protein sequence ID" value="OJJ55466.1"/>
    <property type="molecule type" value="Genomic_DNA"/>
</dbReference>
<dbReference type="VEuPathDB" id="FungiDB:ASPSYDRAFT_208307"/>
<dbReference type="GeneID" id="63760013"/>
<evidence type="ECO:0008006" key="3">
    <source>
        <dbReference type="Google" id="ProtNLM"/>
    </source>
</evidence>
<dbReference type="STRING" id="1036612.A0A1L9T7R3"/>
<proteinExistence type="predicted"/>
<dbReference type="AlphaFoldDB" id="A0A1L9T7R3"/>
<dbReference type="Gene3D" id="2.40.128.320">
    <property type="entry name" value="Protein HRI1, N-terminal domain"/>
    <property type="match status" value="1"/>
</dbReference>
<dbReference type="Pfam" id="PF16815">
    <property type="entry name" value="HRI1"/>
    <property type="match status" value="1"/>
</dbReference>
<protein>
    <recommendedName>
        <fullName evidence="3">Protein HRI1</fullName>
    </recommendedName>
</protein>
<dbReference type="Proteomes" id="UP000184356">
    <property type="component" value="Unassembled WGS sequence"/>
</dbReference>
<sequence length="279" mass="31577">MSSFSNPDSQARISTRLSLRWLPEVASETTDTLVLNVGEWYVDLRVDKKSGQIDWALAGQYLQQNITQQMPDKEKKKTAYIVFTHDIDSHYNFNVSAPCAFIQQPNGDDLETGSMPRPDLPGEPVTDYEELWRYLPPRRGSEGQGRGCISYVLESDDGVLGDGRHQLNKLFIARIGGQYLVLQQNVTHERRRISRGKWTVQVTGGDVSARREEWVDGRWEARYVLGPRGDELPSMNGELGGVGRNSEIRSGDKVSFGGSQYIVRAYEDLRSNLHRTSRI</sequence>
<gene>
    <name evidence="1" type="ORF">ASPSYDRAFT_208307</name>
</gene>
<evidence type="ECO:0000313" key="1">
    <source>
        <dbReference type="EMBL" id="OJJ55466.1"/>
    </source>
</evidence>